<reference evidence="1 2" key="2">
    <citation type="submission" date="2017-10" db="EMBL/GenBank/DDBJ databases">
        <title>Extensive intraspecific genome diversity in a model arbuscular mycorrhizal fungus.</title>
        <authorList>
            <person name="Chen E.C.H."/>
            <person name="Morin E."/>
            <person name="Baudet D."/>
            <person name="Noel J."/>
            <person name="Ndikumana S."/>
            <person name="Charron P."/>
            <person name="St-Onge C."/>
            <person name="Giorgi J."/>
            <person name="Grigoriev I.V."/>
            <person name="Roux C."/>
            <person name="Martin F.M."/>
            <person name="Corradi N."/>
        </authorList>
    </citation>
    <scope>NUCLEOTIDE SEQUENCE [LARGE SCALE GENOMIC DNA]</scope>
    <source>
        <strain evidence="1 2">C2</strain>
    </source>
</reference>
<organism evidence="1 2">
    <name type="scientific">Rhizophagus irregularis</name>
    <dbReference type="NCBI Taxonomy" id="588596"/>
    <lineage>
        <taxon>Eukaryota</taxon>
        <taxon>Fungi</taxon>
        <taxon>Fungi incertae sedis</taxon>
        <taxon>Mucoromycota</taxon>
        <taxon>Glomeromycotina</taxon>
        <taxon>Glomeromycetes</taxon>
        <taxon>Glomerales</taxon>
        <taxon>Glomeraceae</taxon>
        <taxon>Rhizophagus</taxon>
    </lineage>
</organism>
<reference evidence="1 2" key="1">
    <citation type="submission" date="2016-04" db="EMBL/GenBank/DDBJ databases">
        <title>Genome analyses suggest a sexual origin of heterokaryosis in a supposedly ancient asexual fungus.</title>
        <authorList>
            <person name="Ropars J."/>
            <person name="Sedzielewska K."/>
            <person name="Noel J."/>
            <person name="Charron P."/>
            <person name="Farinelli L."/>
            <person name="Marton T."/>
            <person name="Kruger M."/>
            <person name="Pelin A."/>
            <person name="Brachmann A."/>
            <person name="Corradi N."/>
        </authorList>
    </citation>
    <scope>NUCLEOTIDE SEQUENCE [LARGE SCALE GENOMIC DNA]</scope>
    <source>
        <strain evidence="1 2">C2</strain>
    </source>
</reference>
<gene>
    <name evidence="1" type="ORF">RhiirC2_785906</name>
</gene>
<evidence type="ECO:0000313" key="2">
    <source>
        <dbReference type="Proteomes" id="UP000233469"/>
    </source>
</evidence>
<proteinExistence type="predicted"/>
<sequence length="51" mass="6067">MYIPCELEYDLSKFSLENLHKLNTIYQKFCNNNNKYSSSTIENIDNESDNK</sequence>
<accession>A0A2N1MVI6</accession>
<dbReference type="Proteomes" id="UP000233469">
    <property type="component" value="Unassembled WGS sequence"/>
</dbReference>
<dbReference type="EMBL" id="LLXL01001231">
    <property type="protein sequence ID" value="PKK65610.1"/>
    <property type="molecule type" value="Genomic_DNA"/>
</dbReference>
<comment type="caution">
    <text evidence="1">The sequence shown here is derived from an EMBL/GenBank/DDBJ whole genome shotgun (WGS) entry which is preliminary data.</text>
</comment>
<evidence type="ECO:0000313" key="1">
    <source>
        <dbReference type="EMBL" id="PKK65610.1"/>
    </source>
</evidence>
<dbReference type="AlphaFoldDB" id="A0A2N1MVI6"/>
<protein>
    <submittedName>
        <fullName evidence="1">Uncharacterized protein</fullName>
    </submittedName>
</protein>
<name>A0A2N1MVI6_9GLOM</name>